<feature type="compositionally biased region" description="Polar residues" evidence="1">
    <location>
        <begin position="195"/>
        <end position="204"/>
    </location>
</feature>
<evidence type="ECO:0000313" key="3">
    <source>
        <dbReference type="Proteomes" id="UP001629113"/>
    </source>
</evidence>
<proteinExistence type="predicted"/>
<dbReference type="EMBL" id="JBFCZG010000002">
    <property type="protein sequence ID" value="KAL3426081.1"/>
    <property type="molecule type" value="Genomic_DNA"/>
</dbReference>
<accession>A0ABR4PT55</accession>
<sequence length="405" mass="44121">MFEPKRRHQDQQLSRMKGVNLGSLAQSQRQLNPARPIFFRDLIFHSVDTDDPFIDSGNKTNASNNRTDTIHSHFLRAQPQQHNRISTFSTSNRNMASAITSNHLRSLRAEIMDEEAGEPYVSGEFTMEEITASVEPMDADCSSMKSEDEVAMEVDIKKENVMDEDYPLLIASHSYESSLNPSSSSHWSAKEKFTTKSSPNSSLKPGSISKRRGENKHSISSPVLSNKVINGGIKPKAGIKIRIPWFSKAKARLSSQTATDVLVAAAAESPTTLSRFVTPTPPASPSTTLSTPGSTDGDIPMADKTNGRRSRVTGRGILSAPAIGTGTPQTPKKKRRSPINRATPAGGRSPVKKSADVDQIVQILASIELSAQDARVSLVKTGTTVEVREVDELFEGGYDGDQEML</sequence>
<protein>
    <submittedName>
        <fullName evidence="2">Uncharacterized protein</fullName>
    </submittedName>
</protein>
<feature type="compositionally biased region" description="Low complexity" evidence="1">
    <location>
        <begin position="178"/>
        <end position="187"/>
    </location>
</feature>
<keyword evidence="3" id="KW-1185">Reference proteome</keyword>
<gene>
    <name evidence="2" type="ORF">PVAG01_02872</name>
</gene>
<feature type="compositionally biased region" description="Low complexity" evidence="1">
    <location>
        <begin position="285"/>
        <end position="295"/>
    </location>
</feature>
<evidence type="ECO:0000256" key="1">
    <source>
        <dbReference type="SAM" id="MobiDB-lite"/>
    </source>
</evidence>
<name>A0ABR4PT55_9HELO</name>
<feature type="region of interest" description="Disordered" evidence="1">
    <location>
        <begin position="273"/>
        <end position="354"/>
    </location>
</feature>
<organism evidence="2 3">
    <name type="scientific">Phlyctema vagabunda</name>
    <dbReference type="NCBI Taxonomy" id="108571"/>
    <lineage>
        <taxon>Eukaryota</taxon>
        <taxon>Fungi</taxon>
        <taxon>Dikarya</taxon>
        <taxon>Ascomycota</taxon>
        <taxon>Pezizomycotina</taxon>
        <taxon>Leotiomycetes</taxon>
        <taxon>Helotiales</taxon>
        <taxon>Dermateaceae</taxon>
        <taxon>Phlyctema</taxon>
    </lineage>
</organism>
<comment type="caution">
    <text evidence="2">The sequence shown here is derived from an EMBL/GenBank/DDBJ whole genome shotgun (WGS) entry which is preliminary data.</text>
</comment>
<reference evidence="2 3" key="1">
    <citation type="submission" date="2024-06" db="EMBL/GenBank/DDBJ databases">
        <title>Complete genome of Phlyctema vagabunda strain 19-DSS-EL-015.</title>
        <authorList>
            <person name="Fiorenzani C."/>
        </authorList>
    </citation>
    <scope>NUCLEOTIDE SEQUENCE [LARGE SCALE GENOMIC DNA]</scope>
    <source>
        <strain evidence="2 3">19-DSS-EL-015</strain>
    </source>
</reference>
<dbReference type="Proteomes" id="UP001629113">
    <property type="component" value="Unassembled WGS sequence"/>
</dbReference>
<evidence type="ECO:0000313" key="2">
    <source>
        <dbReference type="EMBL" id="KAL3426081.1"/>
    </source>
</evidence>
<feature type="region of interest" description="Disordered" evidence="1">
    <location>
        <begin position="178"/>
        <end position="221"/>
    </location>
</feature>